<dbReference type="Proteomes" id="UP000799767">
    <property type="component" value="Unassembled WGS sequence"/>
</dbReference>
<evidence type="ECO:0000256" key="1">
    <source>
        <dbReference type="SAM" id="MobiDB-lite"/>
    </source>
</evidence>
<accession>A0A6A6PK76</accession>
<dbReference type="GeneID" id="54475295"/>
<feature type="compositionally biased region" description="Basic and acidic residues" evidence="1">
    <location>
        <begin position="263"/>
        <end position="274"/>
    </location>
</feature>
<feature type="compositionally biased region" description="Basic and acidic residues" evidence="1">
    <location>
        <begin position="161"/>
        <end position="181"/>
    </location>
</feature>
<feature type="compositionally biased region" description="Basic and acidic residues" evidence="1">
    <location>
        <begin position="246"/>
        <end position="256"/>
    </location>
</feature>
<protein>
    <recommendedName>
        <fullName evidence="4">Glycine zipper 2TM domain-containing protein</fullName>
    </recommendedName>
</protein>
<dbReference type="OrthoDB" id="3647485at2759"/>
<feature type="compositionally biased region" description="Basic residues" evidence="1">
    <location>
        <begin position="236"/>
        <end position="245"/>
    </location>
</feature>
<feature type="compositionally biased region" description="Polar residues" evidence="1">
    <location>
        <begin position="101"/>
        <end position="131"/>
    </location>
</feature>
<feature type="region of interest" description="Disordered" evidence="1">
    <location>
        <begin position="38"/>
        <end position="181"/>
    </location>
</feature>
<evidence type="ECO:0008006" key="4">
    <source>
        <dbReference type="Google" id="ProtNLM"/>
    </source>
</evidence>
<evidence type="ECO:0000313" key="2">
    <source>
        <dbReference type="EMBL" id="KAF2480419.1"/>
    </source>
</evidence>
<dbReference type="RefSeq" id="XP_033586989.1">
    <property type="nucleotide sequence ID" value="XM_033734293.1"/>
</dbReference>
<reference evidence="2" key="1">
    <citation type="journal article" date="2020" name="Stud. Mycol.">
        <title>101 Dothideomycetes genomes: a test case for predicting lifestyles and emergence of pathogens.</title>
        <authorList>
            <person name="Haridas S."/>
            <person name="Albert R."/>
            <person name="Binder M."/>
            <person name="Bloem J."/>
            <person name="Labutti K."/>
            <person name="Salamov A."/>
            <person name="Andreopoulos B."/>
            <person name="Baker S."/>
            <person name="Barry K."/>
            <person name="Bills G."/>
            <person name="Bluhm B."/>
            <person name="Cannon C."/>
            <person name="Castanera R."/>
            <person name="Culley D."/>
            <person name="Daum C."/>
            <person name="Ezra D."/>
            <person name="Gonzalez J."/>
            <person name="Henrissat B."/>
            <person name="Kuo A."/>
            <person name="Liang C."/>
            <person name="Lipzen A."/>
            <person name="Lutzoni F."/>
            <person name="Magnuson J."/>
            <person name="Mondo S."/>
            <person name="Nolan M."/>
            <person name="Ohm R."/>
            <person name="Pangilinan J."/>
            <person name="Park H.-J."/>
            <person name="Ramirez L."/>
            <person name="Alfaro M."/>
            <person name="Sun H."/>
            <person name="Tritt A."/>
            <person name="Yoshinaga Y."/>
            <person name="Zwiers L.-H."/>
            <person name="Turgeon B."/>
            <person name="Goodwin S."/>
            <person name="Spatafora J."/>
            <person name="Crous P."/>
            <person name="Grigoriev I."/>
        </authorList>
    </citation>
    <scope>NUCLEOTIDE SEQUENCE</scope>
    <source>
        <strain evidence="2">CBS 113389</strain>
    </source>
</reference>
<gene>
    <name evidence="2" type="ORF">BDY17DRAFT_301718</name>
</gene>
<dbReference type="AlphaFoldDB" id="A0A6A6PK76"/>
<proteinExistence type="predicted"/>
<feature type="compositionally biased region" description="Low complexity" evidence="1">
    <location>
        <begin position="87"/>
        <end position="99"/>
    </location>
</feature>
<dbReference type="EMBL" id="MU001639">
    <property type="protein sequence ID" value="KAF2480419.1"/>
    <property type="molecule type" value="Genomic_DNA"/>
</dbReference>
<organism evidence="2 3">
    <name type="scientific">Neohortaea acidophila</name>
    <dbReference type="NCBI Taxonomy" id="245834"/>
    <lineage>
        <taxon>Eukaryota</taxon>
        <taxon>Fungi</taxon>
        <taxon>Dikarya</taxon>
        <taxon>Ascomycota</taxon>
        <taxon>Pezizomycotina</taxon>
        <taxon>Dothideomycetes</taxon>
        <taxon>Dothideomycetidae</taxon>
        <taxon>Mycosphaerellales</taxon>
        <taxon>Teratosphaeriaceae</taxon>
        <taxon>Neohortaea</taxon>
    </lineage>
</organism>
<feature type="non-terminal residue" evidence="2">
    <location>
        <position position="362"/>
    </location>
</feature>
<keyword evidence="3" id="KW-1185">Reference proteome</keyword>
<evidence type="ECO:0000313" key="3">
    <source>
        <dbReference type="Proteomes" id="UP000799767"/>
    </source>
</evidence>
<name>A0A6A6PK76_9PEZI</name>
<sequence>MPAEHFVELGVEGINHLIDKHWDRGYHAVHRTLHRKGVIHTPPLPPAPAVAPDENTAPNPPPPRSSDDSASDRSSPAGKRRQHKNSLPTPETDLPDPLLRQTHTIPNTRMSTANGGLAPQSQQQRANSAQPPRSRYYDDDDEYGSDYDDRYAHARRSNGRGNDRGYDDGYEQDNRPYEREVIETERYKGVSQALVPARDFDQRRQSFRSNDPYGPGAVAQYNRRGQDDDYYSSGGRRSRSRGASRGRRDDSRDRSYSRSRSRSRGERGFQKKVGEHFDTSLQGIGVGIAGAVVGGMAGRHFGDRNPRHKNRDILLGTIVGAVAANAAETKWRHWTAEKKERAHEDEERYEQRYDGGRSRSAM</sequence>
<feature type="region of interest" description="Disordered" evidence="1">
    <location>
        <begin position="193"/>
        <end position="274"/>
    </location>
</feature>
<feature type="region of interest" description="Disordered" evidence="1">
    <location>
        <begin position="337"/>
        <end position="362"/>
    </location>
</feature>